<dbReference type="AlphaFoldDB" id="S7MEZ6"/>
<feature type="signal peptide" evidence="1">
    <location>
        <begin position="1"/>
        <end position="16"/>
    </location>
</feature>
<keyword evidence="3" id="KW-1185">Reference proteome</keyword>
<evidence type="ECO:0000256" key="1">
    <source>
        <dbReference type="SAM" id="SignalP"/>
    </source>
</evidence>
<reference evidence="2 3" key="1">
    <citation type="journal article" date="2013" name="Nat. Commun.">
        <title>Genome analysis reveals insights into physiology and longevity of the Brandt's bat Myotis brandtii.</title>
        <authorList>
            <person name="Seim I."/>
            <person name="Fang X."/>
            <person name="Xiong Z."/>
            <person name="Lobanov A.V."/>
            <person name="Huang Z."/>
            <person name="Ma S."/>
            <person name="Feng Y."/>
            <person name="Turanov A.A."/>
            <person name="Zhu Y."/>
            <person name="Lenz T.L."/>
            <person name="Gerashchenko M.V."/>
            <person name="Fan D."/>
            <person name="Hee Yim S."/>
            <person name="Yao X."/>
            <person name="Jordan D."/>
            <person name="Xiong Y."/>
            <person name="Ma Y."/>
            <person name="Lyapunov A.N."/>
            <person name="Chen G."/>
            <person name="Kulakova O.I."/>
            <person name="Sun Y."/>
            <person name="Lee S.G."/>
            <person name="Bronson R.T."/>
            <person name="Moskalev A.A."/>
            <person name="Sunyaev S.R."/>
            <person name="Zhang G."/>
            <person name="Krogh A."/>
            <person name="Wang J."/>
            <person name="Gladyshev V.N."/>
        </authorList>
    </citation>
    <scope>NUCLEOTIDE SEQUENCE [LARGE SCALE GENOMIC DNA]</scope>
</reference>
<feature type="chain" id="PRO_5004542950" evidence="1">
    <location>
        <begin position="17"/>
        <end position="151"/>
    </location>
</feature>
<evidence type="ECO:0000313" key="2">
    <source>
        <dbReference type="EMBL" id="EPQ02251.1"/>
    </source>
</evidence>
<gene>
    <name evidence="2" type="ORF">D623_10003087</name>
</gene>
<accession>S7MEZ6</accession>
<evidence type="ECO:0000313" key="3">
    <source>
        <dbReference type="Proteomes" id="UP000052978"/>
    </source>
</evidence>
<proteinExistence type="predicted"/>
<dbReference type="EMBL" id="KE161206">
    <property type="protein sequence ID" value="EPQ02251.1"/>
    <property type="molecule type" value="Genomic_DNA"/>
</dbReference>
<dbReference type="InterPro" id="IPR050340">
    <property type="entry name" value="Cytosolic_Fe-S_CAF"/>
</dbReference>
<name>S7MEZ6_MYOBR</name>
<dbReference type="SUPFAM" id="SSF53920">
    <property type="entry name" value="Fe-only hydrogenase"/>
    <property type="match status" value="1"/>
</dbReference>
<dbReference type="Gene3D" id="3.40.950.10">
    <property type="entry name" value="Fe-only Hydrogenase (Larger Subunit), Chain L, domain 3"/>
    <property type="match status" value="1"/>
</dbReference>
<dbReference type="InterPro" id="IPR009016">
    <property type="entry name" value="Fe_hydrogenase"/>
</dbReference>
<sequence length="151" mass="17234">MALLAIHSWRWAAAAAAFEKRLHFAILIRPLVSVRGSGSQRGSRQLGVPGTARISQIMEQSDLASNDAAVDTLFGDMKEKEVRLHEGASSDRYLVHIFRHMAKELFNEDVGVLTYRTLRNKDFQEVTLERDKEVLLRFEAAYGFRNIQKWS</sequence>
<protein>
    <submittedName>
        <fullName evidence="2">Nuclear prelamin A recognition factor</fullName>
    </submittedName>
</protein>
<dbReference type="PANTHER" id="PTHR11615">
    <property type="entry name" value="NITRATE, FORMATE, IRON DEHYDROGENASE"/>
    <property type="match status" value="1"/>
</dbReference>
<dbReference type="Proteomes" id="UP000052978">
    <property type="component" value="Unassembled WGS sequence"/>
</dbReference>
<organism evidence="2 3">
    <name type="scientific">Myotis brandtii</name>
    <name type="common">Brandt's bat</name>
    <dbReference type="NCBI Taxonomy" id="109478"/>
    <lineage>
        <taxon>Eukaryota</taxon>
        <taxon>Metazoa</taxon>
        <taxon>Chordata</taxon>
        <taxon>Craniata</taxon>
        <taxon>Vertebrata</taxon>
        <taxon>Euteleostomi</taxon>
        <taxon>Mammalia</taxon>
        <taxon>Eutheria</taxon>
        <taxon>Laurasiatheria</taxon>
        <taxon>Chiroptera</taxon>
        <taxon>Yangochiroptera</taxon>
        <taxon>Vespertilionidae</taxon>
        <taxon>Myotis</taxon>
    </lineage>
</organism>
<keyword evidence="1" id="KW-0732">Signal</keyword>